<keyword evidence="3" id="KW-1185">Reference proteome</keyword>
<proteinExistence type="predicted"/>
<name>A0A8T0CYI9_9TREM</name>
<dbReference type="Proteomes" id="UP000699462">
    <property type="component" value="Unassembled WGS sequence"/>
</dbReference>
<dbReference type="AlphaFoldDB" id="A0A8T0CYI9"/>
<reference evidence="2 3" key="1">
    <citation type="submission" date="2019-07" db="EMBL/GenBank/DDBJ databases">
        <title>Annotation for the trematode Paragonimus westermani.</title>
        <authorList>
            <person name="Choi Y.-J."/>
        </authorList>
    </citation>
    <scope>NUCLEOTIDE SEQUENCE [LARGE SCALE GENOMIC DNA]</scope>
    <source>
        <strain evidence="2">180907_Pwestermani</strain>
    </source>
</reference>
<accession>A0A8T0CYI9</accession>
<dbReference type="EMBL" id="JTDF01022414">
    <property type="protein sequence ID" value="KAF8560542.1"/>
    <property type="molecule type" value="Genomic_DNA"/>
</dbReference>
<protein>
    <submittedName>
        <fullName evidence="2">Uncharacterized protein</fullName>
    </submittedName>
</protein>
<feature type="region of interest" description="Disordered" evidence="1">
    <location>
        <begin position="280"/>
        <end position="315"/>
    </location>
</feature>
<dbReference type="OrthoDB" id="5771769at2759"/>
<sequence length="512" mass="56243">MNRETSNHRVNGSSNLNVSLDCEMQTSGRQPNPDSFRRYSVSDLSKSPEDLYTPINSDQINKHIIPPAKCGNVHETDDSGKCNQPPFLTNPAFWMFQLLAQYSANPPPVASSTTASSSIGTNYGDGIQDSHVHDGNPPTVRASITPNNIRQDGQAYAAYPWVTEVQTKPVEWSFQLDTSVEFSPQSLAKPFDGSKPEPSDYRAELADSKKLCQHGLYCSNERQPRKHAQLRMHELCASAASGVVDHEGSLPKQSRHDDELETDLSGMQLAFQVDGQITVSANPPGAQMIDRKKSESSQNDKSSEINRDSEGGQHRWIRSTIDTTDFASVPLSPSERGYLLQNIDSAYNVIDFQLTGPSSERGVKQMENKVYMLSDPLCTPDFANPYSGCSLPSDTQQQSTRPASSKKTQMTHKSTVAGSSSPFSQQHFYLQMAELLRNAANVDKLISGWPVFPLVPTALVPSLGFNWPPTQQFLNGRPASDKSCPRGWFSATSTMSAPHQPDSGSTLSSTFM</sequence>
<feature type="region of interest" description="Disordered" evidence="1">
    <location>
        <begin position="389"/>
        <end position="420"/>
    </location>
</feature>
<comment type="caution">
    <text evidence="2">The sequence shown here is derived from an EMBL/GenBank/DDBJ whole genome shotgun (WGS) entry which is preliminary data.</text>
</comment>
<gene>
    <name evidence="2" type="ORF">P879_03970</name>
</gene>
<evidence type="ECO:0000256" key="1">
    <source>
        <dbReference type="SAM" id="MobiDB-lite"/>
    </source>
</evidence>
<feature type="region of interest" description="Disordered" evidence="1">
    <location>
        <begin position="491"/>
        <end position="512"/>
    </location>
</feature>
<feature type="compositionally biased region" description="Basic and acidic residues" evidence="1">
    <location>
        <begin position="301"/>
        <end position="313"/>
    </location>
</feature>
<feature type="compositionally biased region" description="Polar residues" evidence="1">
    <location>
        <begin position="390"/>
        <end position="420"/>
    </location>
</feature>
<organism evidence="2 3">
    <name type="scientific">Paragonimus westermani</name>
    <dbReference type="NCBI Taxonomy" id="34504"/>
    <lineage>
        <taxon>Eukaryota</taxon>
        <taxon>Metazoa</taxon>
        <taxon>Spiralia</taxon>
        <taxon>Lophotrochozoa</taxon>
        <taxon>Platyhelminthes</taxon>
        <taxon>Trematoda</taxon>
        <taxon>Digenea</taxon>
        <taxon>Plagiorchiida</taxon>
        <taxon>Troglotremata</taxon>
        <taxon>Troglotrematidae</taxon>
        <taxon>Paragonimus</taxon>
    </lineage>
</organism>
<evidence type="ECO:0000313" key="2">
    <source>
        <dbReference type="EMBL" id="KAF8560542.1"/>
    </source>
</evidence>
<evidence type="ECO:0000313" key="3">
    <source>
        <dbReference type="Proteomes" id="UP000699462"/>
    </source>
</evidence>